<name>A0ABQ4XB49_9ASTR</name>
<protein>
    <submittedName>
        <fullName evidence="2">Reverse transcriptase domain-containing protein</fullName>
    </submittedName>
</protein>
<dbReference type="PROSITE" id="PS50994">
    <property type="entry name" value="INTEGRASE"/>
    <property type="match status" value="1"/>
</dbReference>
<reference evidence="2" key="1">
    <citation type="journal article" date="2022" name="Int. J. Mol. Sci.">
        <title>Draft Genome of Tanacetum Coccineum: Genomic Comparison of Closely Related Tanacetum-Family Plants.</title>
        <authorList>
            <person name="Yamashiro T."/>
            <person name="Shiraishi A."/>
            <person name="Nakayama K."/>
            <person name="Satake H."/>
        </authorList>
    </citation>
    <scope>NUCLEOTIDE SEQUENCE</scope>
</reference>
<dbReference type="InterPro" id="IPR012337">
    <property type="entry name" value="RNaseH-like_sf"/>
</dbReference>
<dbReference type="PANTHER" id="PTHR37984">
    <property type="entry name" value="PROTEIN CBG26694"/>
    <property type="match status" value="1"/>
</dbReference>
<gene>
    <name evidence="2" type="ORF">Tco_0657276</name>
</gene>
<evidence type="ECO:0000313" key="3">
    <source>
        <dbReference type="Proteomes" id="UP001151760"/>
    </source>
</evidence>
<keyword evidence="3" id="KW-1185">Reference proteome</keyword>
<keyword evidence="2" id="KW-0548">Nucleotidyltransferase</keyword>
<dbReference type="Proteomes" id="UP001151760">
    <property type="component" value="Unassembled WGS sequence"/>
</dbReference>
<dbReference type="InterPro" id="IPR050951">
    <property type="entry name" value="Retrovirus_Pol_polyprotein"/>
</dbReference>
<dbReference type="SUPFAM" id="SSF53098">
    <property type="entry name" value="Ribonuclease H-like"/>
    <property type="match status" value="1"/>
</dbReference>
<comment type="caution">
    <text evidence="2">The sequence shown here is derived from an EMBL/GenBank/DDBJ whole genome shotgun (WGS) entry which is preliminary data.</text>
</comment>
<dbReference type="Gene3D" id="3.30.420.10">
    <property type="entry name" value="Ribonuclease H-like superfamily/Ribonuclease H"/>
    <property type="match status" value="1"/>
</dbReference>
<evidence type="ECO:0000313" key="2">
    <source>
        <dbReference type="EMBL" id="GJS62492.1"/>
    </source>
</evidence>
<organism evidence="2 3">
    <name type="scientific">Tanacetum coccineum</name>
    <dbReference type="NCBI Taxonomy" id="301880"/>
    <lineage>
        <taxon>Eukaryota</taxon>
        <taxon>Viridiplantae</taxon>
        <taxon>Streptophyta</taxon>
        <taxon>Embryophyta</taxon>
        <taxon>Tracheophyta</taxon>
        <taxon>Spermatophyta</taxon>
        <taxon>Magnoliopsida</taxon>
        <taxon>eudicotyledons</taxon>
        <taxon>Gunneridae</taxon>
        <taxon>Pentapetalae</taxon>
        <taxon>asterids</taxon>
        <taxon>campanulids</taxon>
        <taxon>Asterales</taxon>
        <taxon>Asteraceae</taxon>
        <taxon>Asteroideae</taxon>
        <taxon>Anthemideae</taxon>
        <taxon>Anthemidinae</taxon>
        <taxon>Tanacetum</taxon>
    </lineage>
</organism>
<dbReference type="InterPro" id="IPR036397">
    <property type="entry name" value="RNaseH_sf"/>
</dbReference>
<dbReference type="PANTHER" id="PTHR37984:SF5">
    <property type="entry name" value="PROTEIN NYNRIN-LIKE"/>
    <property type="match status" value="1"/>
</dbReference>
<reference evidence="2" key="2">
    <citation type="submission" date="2022-01" db="EMBL/GenBank/DDBJ databases">
        <authorList>
            <person name="Yamashiro T."/>
            <person name="Shiraishi A."/>
            <person name="Satake H."/>
            <person name="Nakayama K."/>
        </authorList>
    </citation>
    <scope>NUCLEOTIDE SEQUENCE</scope>
</reference>
<sequence length="332" mass="37230">MEKLVAELLTFNTLMKGKELIVYLSTADEAVLADFLADTITEVGQAQKEVPVKEDIPELSKAKDTIGERDLALRSDTQVEGSYEGKNEEIQGNVLEITTLFDKFCISHIPRAQNKKTDALSKLAVVQLDHLTKEVLVEVLNERSIDIIEVNMVKIPPRSAAEVRRFVAGKLCDQGDTYGLLRNSRWTKKSGMDIVGSLSEAPRKMKYLIVAIDYFTKWLEAKSVATITGKQVKNFAFNNLVCRFGIPTTIITNSGTQIVNESFKSRAGRKVISTFLYHPQANRAVERANSSLMKGIKTGLCKEGACWVEELLNMLWAHRIIQRQTMEKPYSV</sequence>
<feature type="domain" description="Integrase catalytic" evidence="1">
    <location>
        <begin position="182"/>
        <end position="332"/>
    </location>
</feature>
<evidence type="ECO:0000259" key="1">
    <source>
        <dbReference type="PROSITE" id="PS50994"/>
    </source>
</evidence>
<dbReference type="InterPro" id="IPR001584">
    <property type="entry name" value="Integrase_cat-core"/>
</dbReference>
<dbReference type="EMBL" id="BQNB010009364">
    <property type="protein sequence ID" value="GJS62492.1"/>
    <property type="molecule type" value="Genomic_DNA"/>
</dbReference>
<dbReference type="GO" id="GO:0003964">
    <property type="term" value="F:RNA-directed DNA polymerase activity"/>
    <property type="evidence" value="ECO:0007669"/>
    <property type="project" value="UniProtKB-KW"/>
</dbReference>
<keyword evidence="2" id="KW-0808">Transferase</keyword>
<proteinExistence type="predicted"/>
<accession>A0ABQ4XB49</accession>
<keyword evidence="2" id="KW-0695">RNA-directed DNA polymerase</keyword>